<protein>
    <submittedName>
        <fullName evidence="1">Uncharacterized protein</fullName>
    </submittedName>
</protein>
<gene>
    <name evidence="1" type="ORF">Nepgr_017538</name>
</gene>
<sequence length="109" mass="12393">MRSKEIRCSVQFGGWWSVVSYLPCRHFGSLCSVSLACTVTLPSHLRRLFHCCRFYRVNGLFFEVDITVLLTNHMQRTTFEDLFIQKKDVAISSAATTANMAGCRSHALD</sequence>
<dbReference type="AlphaFoldDB" id="A0AAD3SRA2"/>
<evidence type="ECO:0000313" key="2">
    <source>
        <dbReference type="Proteomes" id="UP001279734"/>
    </source>
</evidence>
<comment type="caution">
    <text evidence="1">The sequence shown here is derived from an EMBL/GenBank/DDBJ whole genome shotgun (WGS) entry which is preliminary data.</text>
</comment>
<name>A0AAD3SRA2_NEPGR</name>
<dbReference type="EMBL" id="BSYO01000015">
    <property type="protein sequence ID" value="GMH15697.1"/>
    <property type="molecule type" value="Genomic_DNA"/>
</dbReference>
<reference evidence="1" key="1">
    <citation type="submission" date="2023-05" db="EMBL/GenBank/DDBJ databases">
        <title>Nepenthes gracilis genome sequencing.</title>
        <authorList>
            <person name="Fukushima K."/>
        </authorList>
    </citation>
    <scope>NUCLEOTIDE SEQUENCE</scope>
    <source>
        <strain evidence="1">SING2019-196</strain>
    </source>
</reference>
<organism evidence="1 2">
    <name type="scientific">Nepenthes gracilis</name>
    <name type="common">Slender pitcher plant</name>
    <dbReference type="NCBI Taxonomy" id="150966"/>
    <lineage>
        <taxon>Eukaryota</taxon>
        <taxon>Viridiplantae</taxon>
        <taxon>Streptophyta</taxon>
        <taxon>Embryophyta</taxon>
        <taxon>Tracheophyta</taxon>
        <taxon>Spermatophyta</taxon>
        <taxon>Magnoliopsida</taxon>
        <taxon>eudicotyledons</taxon>
        <taxon>Gunneridae</taxon>
        <taxon>Pentapetalae</taxon>
        <taxon>Caryophyllales</taxon>
        <taxon>Nepenthaceae</taxon>
        <taxon>Nepenthes</taxon>
    </lineage>
</organism>
<keyword evidence="2" id="KW-1185">Reference proteome</keyword>
<accession>A0AAD3SRA2</accession>
<evidence type="ECO:0000313" key="1">
    <source>
        <dbReference type="EMBL" id="GMH15697.1"/>
    </source>
</evidence>
<proteinExistence type="predicted"/>
<dbReference type="Proteomes" id="UP001279734">
    <property type="component" value="Unassembled WGS sequence"/>
</dbReference>